<dbReference type="PANTHER" id="PTHR43047">
    <property type="entry name" value="TWO-COMPONENT HISTIDINE PROTEIN KINASE"/>
    <property type="match status" value="1"/>
</dbReference>
<comment type="catalytic activity">
    <reaction evidence="1">
        <text>ATP + protein L-histidine = ADP + protein N-phospho-L-histidine.</text>
        <dbReference type="EC" id="2.7.13.3"/>
    </reaction>
</comment>
<keyword evidence="3" id="KW-0597">Phosphoprotein</keyword>
<feature type="transmembrane region" description="Helical" evidence="6">
    <location>
        <begin position="51"/>
        <end position="69"/>
    </location>
</feature>
<dbReference type="GO" id="GO:0000155">
    <property type="term" value="F:phosphorelay sensor kinase activity"/>
    <property type="evidence" value="ECO:0007669"/>
    <property type="project" value="InterPro"/>
</dbReference>
<dbReference type="STRING" id="1215343.B488_09240"/>
<dbReference type="eggNOG" id="COG2205">
    <property type="taxonomic scope" value="Bacteria"/>
</dbReference>
<name>L0EX15_LIBCB</name>
<dbReference type="CDD" id="cd00082">
    <property type="entry name" value="HisKA"/>
    <property type="match status" value="1"/>
</dbReference>
<feature type="domain" description="Histidine kinase" evidence="7">
    <location>
        <begin position="221"/>
        <end position="441"/>
    </location>
</feature>
<evidence type="ECO:0000256" key="6">
    <source>
        <dbReference type="SAM" id="Phobius"/>
    </source>
</evidence>
<evidence type="ECO:0000256" key="5">
    <source>
        <dbReference type="ARBA" id="ARBA00022777"/>
    </source>
</evidence>
<dbReference type="SMART" id="SM00388">
    <property type="entry name" value="HisKA"/>
    <property type="match status" value="1"/>
</dbReference>
<dbReference type="Pfam" id="PF00512">
    <property type="entry name" value="HisKA"/>
    <property type="match status" value="1"/>
</dbReference>
<dbReference type="InterPro" id="IPR003594">
    <property type="entry name" value="HATPase_dom"/>
</dbReference>
<dbReference type="EC" id="2.7.13.3" evidence="2"/>
<sequence length="480" mass="54008">MLTMTRTDPNKFEKEVNVLRYLSFISLIAFIFVAVISSSRIGFTTAIPEKISLLVAGIILSTICFILVLRMSRIPSDIKEILDQTLLDTAAGFAILFDPQGTQLAYGGRDVDNLRSNIIFSDKCKFIDQIYIPDRIKFLHALELLRQGKQSIEIDIRLDKTNQFIFLRIDMLARRNSYGTLIGVIAQIRNASSEKNFYQQVALPNPNLSKIDDSKSYFFATISHELRTPLNAIIGFSEVLHNECSVYPDYQKQREYIGIIHKSGTHLLSLINRMLDVSKMNAGRYDLVMESFDIKSIIIDCKEMLTLQAQKKGIQLINQSTHSLEKIIADPNAIRQMIINLLSNAIKFTNPGGLITINSFLDEKHLKLLITDTGVGISTENLSRIGQPFLQIKNEHTNCSKGTGLGLYLVKGLVELHSGTFDITSSIGKGTSVTITLPLNEKIYTERKGVVSPFYFPIGLQTHKKIMQENDCEHPEEKIA</sequence>
<evidence type="ECO:0000313" key="8">
    <source>
        <dbReference type="EMBL" id="AGA64916.1"/>
    </source>
</evidence>
<dbReference type="GO" id="GO:0005886">
    <property type="term" value="C:plasma membrane"/>
    <property type="evidence" value="ECO:0007669"/>
    <property type="project" value="TreeGrafter"/>
</dbReference>
<accession>L0EX15</accession>
<organism evidence="8 9">
    <name type="scientific">Liberibacter crescens (strain BT-1)</name>
    <dbReference type="NCBI Taxonomy" id="1215343"/>
    <lineage>
        <taxon>Bacteria</taxon>
        <taxon>Pseudomonadati</taxon>
        <taxon>Pseudomonadota</taxon>
        <taxon>Alphaproteobacteria</taxon>
        <taxon>Hyphomicrobiales</taxon>
        <taxon>Rhizobiaceae</taxon>
        <taxon>Liberibacter</taxon>
    </lineage>
</organism>
<dbReference type="PATRIC" id="fig|1215343.11.peg.951"/>
<dbReference type="EMBL" id="CP003789">
    <property type="protein sequence ID" value="AGA64916.1"/>
    <property type="molecule type" value="Genomic_DNA"/>
</dbReference>
<dbReference type="PRINTS" id="PR00344">
    <property type="entry name" value="BCTRLSENSOR"/>
</dbReference>
<dbReference type="SUPFAM" id="SSF47384">
    <property type="entry name" value="Homodimeric domain of signal transducing histidine kinase"/>
    <property type="match status" value="1"/>
</dbReference>
<dbReference type="InterPro" id="IPR003661">
    <property type="entry name" value="HisK_dim/P_dom"/>
</dbReference>
<dbReference type="InterPro" id="IPR036890">
    <property type="entry name" value="HATPase_C_sf"/>
</dbReference>
<protein>
    <recommendedName>
        <fullName evidence="2">histidine kinase</fullName>
        <ecNumber evidence="2">2.7.13.3</ecNumber>
    </recommendedName>
</protein>
<dbReference type="InterPro" id="IPR004358">
    <property type="entry name" value="Sig_transdc_His_kin-like_C"/>
</dbReference>
<dbReference type="GO" id="GO:0009927">
    <property type="term" value="F:histidine phosphotransfer kinase activity"/>
    <property type="evidence" value="ECO:0007669"/>
    <property type="project" value="TreeGrafter"/>
</dbReference>
<evidence type="ECO:0000256" key="1">
    <source>
        <dbReference type="ARBA" id="ARBA00000085"/>
    </source>
</evidence>
<keyword evidence="6" id="KW-0812">Transmembrane</keyword>
<dbReference type="SUPFAM" id="SSF55874">
    <property type="entry name" value="ATPase domain of HSP90 chaperone/DNA topoisomerase II/histidine kinase"/>
    <property type="match status" value="1"/>
</dbReference>
<dbReference type="KEGG" id="lcc:B488_09240"/>
<dbReference type="SMART" id="SM00387">
    <property type="entry name" value="HATPase_c"/>
    <property type="match status" value="1"/>
</dbReference>
<evidence type="ECO:0000256" key="2">
    <source>
        <dbReference type="ARBA" id="ARBA00012438"/>
    </source>
</evidence>
<dbReference type="AlphaFoldDB" id="L0EX15"/>
<gene>
    <name evidence="8" type="ordered locus">B488_09240</name>
</gene>
<keyword evidence="6" id="KW-0472">Membrane</keyword>
<keyword evidence="4" id="KW-0808">Transferase</keyword>
<dbReference type="HOGENOM" id="CLU_000445_89_22_5"/>
<dbReference type="Proteomes" id="UP000010799">
    <property type="component" value="Chromosome"/>
</dbReference>
<keyword evidence="9" id="KW-1185">Reference proteome</keyword>
<dbReference type="FunFam" id="3.30.565.10:FF:000006">
    <property type="entry name" value="Sensor histidine kinase WalK"/>
    <property type="match status" value="1"/>
</dbReference>
<dbReference type="InterPro" id="IPR005467">
    <property type="entry name" value="His_kinase_dom"/>
</dbReference>
<dbReference type="Gene3D" id="1.10.287.130">
    <property type="match status" value="1"/>
</dbReference>
<dbReference type="PROSITE" id="PS50109">
    <property type="entry name" value="HIS_KIN"/>
    <property type="match status" value="1"/>
</dbReference>
<keyword evidence="6" id="KW-1133">Transmembrane helix</keyword>
<dbReference type="Pfam" id="PF02518">
    <property type="entry name" value="HATPase_c"/>
    <property type="match status" value="1"/>
</dbReference>
<evidence type="ECO:0000256" key="4">
    <source>
        <dbReference type="ARBA" id="ARBA00022679"/>
    </source>
</evidence>
<dbReference type="InterPro" id="IPR036097">
    <property type="entry name" value="HisK_dim/P_sf"/>
</dbReference>
<dbReference type="Gene3D" id="3.30.565.10">
    <property type="entry name" value="Histidine kinase-like ATPase, C-terminal domain"/>
    <property type="match status" value="1"/>
</dbReference>
<proteinExistence type="predicted"/>
<dbReference type="PANTHER" id="PTHR43047:SF63">
    <property type="entry name" value="HISTIDINE KINASE"/>
    <property type="match status" value="1"/>
</dbReference>
<evidence type="ECO:0000256" key="3">
    <source>
        <dbReference type="ARBA" id="ARBA00022553"/>
    </source>
</evidence>
<evidence type="ECO:0000259" key="7">
    <source>
        <dbReference type="PROSITE" id="PS50109"/>
    </source>
</evidence>
<evidence type="ECO:0000313" key="9">
    <source>
        <dbReference type="Proteomes" id="UP000010799"/>
    </source>
</evidence>
<reference evidence="8 9" key="1">
    <citation type="journal article" date="2012" name="Stand. Genomic Sci.">
        <title>Complete genome sequence of Liberibacter crescens BT-1.</title>
        <authorList>
            <person name="Leonard M.T."/>
            <person name="Fagen J.R."/>
            <person name="Davis-Richardson A.G."/>
            <person name="Davis M.J."/>
            <person name="Triplett E.W."/>
        </authorList>
    </citation>
    <scope>NUCLEOTIDE SEQUENCE [LARGE SCALE GENOMIC DNA]</scope>
    <source>
        <strain evidence="8 9">BT-1</strain>
    </source>
</reference>
<keyword evidence="5" id="KW-0418">Kinase</keyword>
<feature type="transmembrane region" description="Helical" evidence="6">
    <location>
        <begin position="21"/>
        <end position="39"/>
    </location>
</feature>